<dbReference type="Pfam" id="PF22752">
    <property type="entry name" value="DUF488-N3i"/>
    <property type="match status" value="1"/>
</dbReference>
<gene>
    <name evidence="1" type="ORF">OQJ68_15620</name>
</gene>
<evidence type="ECO:0000313" key="1">
    <source>
        <dbReference type="EMBL" id="MCX2803221.1"/>
    </source>
</evidence>
<organism evidence="1 2">
    <name type="scientific">Microbulbifer thermotolerans</name>
    <dbReference type="NCBI Taxonomy" id="252514"/>
    <lineage>
        <taxon>Bacteria</taxon>
        <taxon>Pseudomonadati</taxon>
        <taxon>Pseudomonadota</taxon>
        <taxon>Gammaproteobacteria</taxon>
        <taxon>Cellvibrionales</taxon>
        <taxon>Microbulbiferaceae</taxon>
        <taxon>Microbulbifer</taxon>
    </lineage>
</organism>
<dbReference type="EMBL" id="JAPHQB010000037">
    <property type="protein sequence ID" value="MCX2803221.1"/>
    <property type="molecule type" value="Genomic_DNA"/>
</dbReference>
<name>A0AB35I0Q9_MICTH</name>
<evidence type="ECO:0000313" key="2">
    <source>
        <dbReference type="Proteomes" id="UP001209730"/>
    </source>
</evidence>
<reference evidence="1" key="1">
    <citation type="submission" date="2022-11" db="EMBL/GenBank/DDBJ databases">
        <title>Chitin-degrading and fungicidal potential of chitinolytic bacterial strains from marine environment of the Pacific Ocean regions.</title>
        <authorList>
            <person name="Pentekhina I."/>
            <person name="Nedashkovskaya O."/>
            <person name="Seitkalieva A."/>
            <person name="Podvolotskaya A."/>
            <person name="Tekutyeva L."/>
            <person name="Balabanova L."/>
        </authorList>
    </citation>
    <scope>NUCLEOTIDE SEQUENCE</scope>
    <source>
        <strain evidence="1">KMM 6838</strain>
    </source>
</reference>
<dbReference type="InterPro" id="IPR052552">
    <property type="entry name" value="YeaO-like"/>
</dbReference>
<accession>A0AB35I0Q9</accession>
<dbReference type="Proteomes" id="UP001209730">
    <property type="component" value="Unassembled WGS sequence"/>
</dbReference>
<dbReference type="AlphaFoldDB" id="A0AB35I0Q9"/>
<comment type="caution">
    <text evidence="1">The sequence shown here is derived from an EMBL/GenBank/DDBJ whole genome shotgun (WGS) entry which is preliminary data.</text>
</comment>
<dbReference type="RefSeq" id="WP_266044585.1">
    <property type="nucleotide sequence ID" value="NZ_JAPHQB010000037.1"/>
</dbReference>
<proteinExistence type="predicted"/>
<sequence length="121" mass="14233">MKGPTSIHCKRAYEPPQQTDGCRVLVDRLWPRGLKREDLHLDMWCKELAPSDELRRWFNHDSRLWAAFYQRYHKELRGKQEELQALLEAADGRPLTLLYAARDSEHNNAVALAMFLRKVMG</sequence>
<dbReference type="PANTHER" id="PTHR36849:SF1">
    <property type="entry name" value="CYTOPLASMIC PROTEIN"/>
    <property type="match status" value="1"/>
</dbReference>
<protein>
    <submittedName>
        <fullName evidence="1">DUF488 domain-containing protein</fullName>
    </submittedName>
</protein>
<dbReference type="PANTHER" id="PTHR36849">
    <property type="entry name" value="CYTOPLASMIC PROTEIN-RELATED"/>
    <property type="match status" value="1"/>
</dbReference>